<keyword evidence="1" id="KW-1133">Transmembrane helix</keyword>
<name>A0A224XXI5_9HEMI</name>
<keyword evidence="1" id="KW-0812">Transmembrane</keyword>
<organism evidence="2">
    <name type="scientific">Panstrongylus lignarius</name>
    <dbReference type="NCBI Taxonomy" id="156445"/>
    <lineage>
        <taxon>Eukaryota</taxon>
        <taxon>Metazoa</taxon>
        <taxon>Ecdysozoa</taxon>
        <taxon>Arthropoda</taxon>
        <taxon>Hexapoda</taxon>
        <taxon>Insecta</taxon>
        <taxon>Pterygota</taxon>
        <taxon>Neoptera</taxon>
        <taxon>Paraneoptera</taxon>
        <taxon>Hemiptera</taxon>
        <taxon>Heteroptera</taxon>
        <taxon>Panheteroptera</taxon>
        <taxon>Cimicomorpha</taxon>
        <taxon>Reduviidae</taxon>
        <taxon>Triatominae</taxon>
        <taxon>Panstrongylus</taxon>
    </lineage>
</organism>
<feature type="transmembrane region" description="Helical" evidence="1">
    <location>
        <begin position="12"/>
        <end position="29"/>
    </location>
</feature>
<keyword evidence="1" id="KW-0472">Membrane</keyword>
<protein>
    <submittedName>
        <fullName evidence="2">Putative secreted protein</fullName>
    </submittedName>
</protein>
<proteinExistence type="predicted"/>
<evidence type="ECO:0000313" key="2">
    <source>
        <dbReference type="EMBL" id="JAW16014.1"/>
    </source>
</evidence>
<accession>A0A224XXI5</accession>
<evidence type="ECO:0000256" key="1">
    <source>
        <dbReference type="SAM" id="Phobius"/>
    </source>
</evidence>
<dbReference type="EMBL" id="GFTR01000412">
    <property type="protein sequence ID" value="JAW16014.1"/>
    <property type="molecule type" value="Transcribed_RNA"/>
</dbReference>
<reference evidence="2" key="1">
    <citation type="journal article" date="2018" name="PLoS Negl. Trop. Dis.">
        <title>An insight into the salivary gland and fat body transcriptome of Panstrongylus lignarius (Hemiptera: Heteroptera), the main vector of Chagas disease in Peru.</title>
        <authorList>
            <person name="Nevoa J.C."/>
            <person name="Mendes M.T."/>
            <person name="da Silva M.V."/>
            <person name="Soares S.C."/>
            <person name="Oliveira C.J.F."/>
            <person name="Ribeiro J.M.C."/>
        </authorList>
    </citation>
    <scope>NUCLEOTIDE SEQUENCE</scope>
</reference>
<sequence length="72" mass="8234">MDLLWQPPDLWILLWPSPILSVLLDLGILRERESWVKLTGISYSSPKRRNLSHTTLLTDTIRANTVPSFSSS</sequence>
<dbReference type="AlphaFoldDB" id="A0A224XXI5"/>